<keyword evidence="1" id="KW-0732">Signal</keyword>
<keyword evidence="3" id="KW-1185">Reference proteome</keyword>
<feature type="signal peptide" evidence="1">
    <location>
        <begin position="1"/>
        <end position="25"/>
    </location>
</feature>
<sequence>MKKRLLIALAAVGAMIALAGAPATAVEPTRSTTDSSDVAPNLTQCSYEVISSGLNFRTRPDTSAPSEFYASKGFTIHGYCESVSGGTYTDCTGGSSTYWRESKSGWYFARECVKFLGTGWK</sequence>
<dbReference type="Proteomes" id="UP001595823">
    <property type="component" value="Unassembled WGS sequence"/>
</dbReference>
<organism evidence="2 3">
    <name type="scientific">Salininema proteolyticum</name>
    <dbReference type="NCBI Taxonomy" id="1607685"/>
    <lineage>
        <taxon>Bacteria</taxon>
        <taxon>Bacillati</taxon>
        <taxon>Actinomycetota</taxon>
        <taxon>Actinomycetes</taxon>
        <taxon>Glycomycetales</taxon>
        <taxon>Glycomycetaceae</taxon>
        <taxon>Salininema</taxon>
    </lineage>
</organism>
<proteinExistence type="predicted"/>
<comment type="caution">
    <text evidence="2">The sequence shown here is derived from an EMBL/GenBank/DDBJ whole genome shotgun (WGS) entry which is preliminary data.</text>
</comment>
<name>A0ABV8TX09_9ACTN</name>
<accession>A0ABV8TX09</accession>
<reference evidence="3" key="1">
    <citation type="journal article" date="2019" name="Int. J. Syst. Evol. Microbiol.">
        <title>The Global Catalogue of Microorganisms (GCM) 10K type strain sequencing project: providing services to taxonomists for standard genome sequencing and annotation.</title>
        <authorList>
            <consortium name="The Broad Institute Genomics Platform"/>
            <consortium name="The Broad Institute Genome Sequencing Center for Infectious Disease"/>
            <person name="Wu L."/>
            <person name="Ma J."/>
        </authorList>
    </citation>
    <scope>NUCLEOTIDE SEQUENCE [LARGE SCALE GENOMIC DNA]</scope>
    <source>
        <strain evidence="3">IBRC-M 10908</strain>
    </source>
</reference>
<protein>
    <submittedName>
        <fullName evidence="2">Uncharacterized protein</fullName>
    </submittedName>
</protein>
<evidence type="ECO:0000256" key="1">
    <source>
        <dbReference type="SAM" id="SignalP"/>
    </source>
</evidence>
<evidence type="ECO:0000313" key="3">
    <source>
        <dbReference type="Proteomes" id="UP001595823"/>
    </source>
</evidence>
<feature type="chain" id="PRO_5045259273" evidence="1">
    <location>
        <begin position="26"/>
        <end position="121"/>
    </location>
</feature>
<dbReference type="RefSeq" id="WP_380619413.1">
    <property type="nucleotide sequence ID" value="NZ_JBHSDK010000012.1"/>
</dbReference>
<evidence type="ECO:0000313" key="2">
    <source>
        <dbReference type="EMBL" id="MFC4335076.1"/>
    </source>
</evidence>
<gene>
    <name evidence="2" type="ORF">ACFPET_07680</name>
</gene>
<dbReference type="EMBL" id="JBHSDK010000012">
    <property type="protein sequence ID" value="MFC4335076.1"/>
    <property type="molecule type" value="Genomic_DNA"/>
</dbReference>